<feature type="transmembrane region" description="Helical" evidence="6">
    <location>
        <begin position="293"/>
        <end position="311"/>
    </location>
</feature>
<keyword evidence="9" id="KW-1185">Reference proteome</keyword>
<feature type="transmembrane region" description="Helical" evidence="6">
    <location>
        <begin position="350"/>
        <end position="371"/>
    </location>
</feature>
<sequence>MKRNVLIVGLIMLIFFFISFLTNILGPIIPDLVKSFQLSIGLAGFLPFAFFVAYSTSIPSGLLVEKFREKPVLIGAFLLAFAGSLCFALFPTFTVALISLFSIGVGMAMLQVAINPLLRVAGGEEHFAFNSVLAQLFSGAASFLSPLLYSYFTQTIHTSTSSPLVDLLNAVVPIHFEWVSLYWVFAATTLAMIIIVGFIRFPVVTLKDDERIELGGALTDLLRNRTVLLFFAGIFAYVGTEQGIANWISTFLQLYHGIDPTTTGATVVSYFWGLMTIGCVLGLVLLKLADSRRVLMVFTLGAILCLLMGLFGSKDVALYALPGTGFFASVMWSIIFSLGLNSVAHHHGTFSGILCTGIVGGALVPLIIGGLAELVGLRFAMLVMLITLGYIFSIGLWAKPLVNNATIKLTN</sequence>
<accession>A0A6L9LFJ5</accession>
<dbReference type="Gene3D" id="1.20.1250.20">
    <property type="entry name" value="MFS general substrate transporter like domains"/>
    <property type="match status" value="2"/>
</dbReference>
<keyword evidence="5 6" id="KW-0472">Membrane</keyword>
<name>A0A6L9LFJ5_9BACT</name>
<evidence type="ECO:0000313" key="8">
    <source>
        <dbReference type="EMBL" id="NDU99274.1"/>
    </source>
</evidence>
<feature type="transmembrane region" description="Helical" evidence="6">
    <location>
        <begin position="317"/>
        <end position="338"/>
    </location>
</feature>
<keyword evidence="4 6" id="KW-1133">Transmembrane helix</keyword>
<evidence type="ECO:0000256" key="5">
    <source>
        <dbReference type="ARBA" id="ARBA00023136"/>
    </source>
</evidence>
<reference evidence="8 9" key="1">
    <citation type="submission" date="2020-02" db="EMBL/GenBank/DDBJ databases">
        <title>Draft genome sequence of two Spirosoma agri KCTC 52727 and Spirosoma terrae KCTC 52035.</title>
        <authorList>
            <person name="Rojas J."/>
            <person name="Ambika Manirajan B."/>
            <person name="Suarez C."/>
            <person name="Ratering S."/>
            <person name="Schnell S."/>
        </authorList>
    </citation>
    <scope>NUCLEOTIDE SEQUENCE [LARGE SCALE GENOMIC DNA]</scope>
    <source>
        <strain evidence="8 9">KCTC 52035</strain>
    </source>
</reference>
<protein>
    <submittedName>
        <fullName evidence="8">Sugar MFS transporter</fullName>
    </submittedName>
</protein>
<feature type="transmembrane region" description="Helical" evidence="6">
    <location>
        <begin position="227"/>
        <end position="248"/>
    </location>
</feature>
<feature type="transmembrane region" description="Helical" evidence="6">
    <location>
        <begin position="268"/>
        <end position="286"/>
    </location>
</feature>
<organism evidence="8 9">
    <name type="scientific">Spirosoma terrae</name>
    <dbReference type="NCBI Taxonomy" id="1968276"/>
    <lineage>
        <taxon>Bacteria</taxon>
        <taxon>Pseudomonadati</taxon>
        <taxon>Bacteroidota</taxon>
        <taxon>Cytophagia</taxon>
        <taxon>Cytophagales</taxon>
        <taxon>Cytophagaceae</taxon>
        <taxon>Spirosoma</taxon>
    </lineage>
</organism>
<evidence type="ECO:0000256" key="1">
    <source>
        <dbReference type="ARBA" id="ARBA00004429"/>
    </source>
</evidence>
<dbReference type="InterPro" id="IPR036259">
    <property type="entry name" value="MFS_trans_sf"/>
</dbReference>
<feature type="transmembrane region" description="Helical" evidence="6">
    <location>
        <begin position="181"/>
        <end position="206"/>
    </location>
</feature>
<dbReference type="InterPro" id="IPR011701">
    <property type="entry name" value="MFS"/>
</dbReference>
<evidence type="ECO:0000256" key="3">
    <source>
        <dbReference type="ARBA" id="ARBA00022692"/>
    </source>
</evidence>
<dbReference type="PANTHER" id="PTHR43702:SF12">
    <property type="entry name" value="N-ACETYL GLUCOSAMINE TRANSPORTER NAGP"/>
    <property type="match status" value="1"/>
</dbReference>
<evidence type="ECO:0000256" key="4">
    <source>
        <dbReference type="ARBA" id="ARBA00022989"/>
    </source>
</evidence>
<dbReference type="InterPro" id="IPR020846">
    <property type="entry name" value="MFS_dom"/>
</dbReference>
<comment type="subcellular location">
    <subcellularLocation>
        <location evidence="1">Cell inner membrane</location>
        <topology evidence="1">Multi-pass membrane protein</topology>
    </subcellularLocation>
</comment>
<dbReference type="Proteomes" id="UP000474175">
    <property type="component" value="Unassembled WGS sequence"/>
</dbReference>
<dbReference type="PANTHER" id="PTHR43702">
    <property type="entry name" value="L-FUCOSE-PROTON SYMPORTER"/>
    <property type="match status" value="1"/>
</dbReference>
<gene>
    <name evidence="8" type="ORF">GK108_30630</name>
</gene>
<dbReference type="AlphaFoldDB" id="A0A6L9LFJ5"/>
<proteinExistence type="predicted"/>
<comment type="caution">
    <text evidence="8">The sequence shown here is derived from an EMBL/GenBank/DDBJ whole genome shotgun (WGS) entry which is preliminary data.</text>
</comment>
<feature type="transmembrane region" description="Helical" evidence="6">
    <location>
        <begin position="71"/>
        <end position="90"/>
    </location>
</feature>
<dbReference type="PROSITE" id="PS50850">
    <property type="entry name" value="MFS"/>
    <property type="match status" value="1"/>
</dbReference>
<feature type="transmembrane region" description="Helical" evidence="6">
    <location>
        <begin position="377"/>
        <end position="398"/>
    </location>
</feature>
<keyword evidence="3 6" id="KW-0812">Transmembrane</keyword>
<dbReference type="EMBL" id="JAAFZH010000028">
    <property type="protein sequence ID" value="NDU99274.1"/>
    <property type="molecule type" value="Genomic_DNA"/>
</dbReference>
<evidence type="ECO:0000259" key="7">
    <source>
        <dbReference type="PROSITE" id="PS50850"/>
    </source>
</evidence>
<dbReference type="GO" id="GO:0022857">
    <property type="term" value="F:transmembrane transporter activity"/>
    <property type="evidence" value="ECO:0007669"/>
    <property type="project" value="InterPro"/>
</dbReference>
<feature type="transmembrane region" description="Helical" evidence="6">
    <location>
        <begin position="7"/>
        <end position="29"/>
    </location>
</feature>
<feature type="transmembrane region" description="Helical" evidence="6">
    <location>
        <begin position="41"/>
        <end position="64"/>
    </location>
</feature>
<dbReference type="Pfam" id="PF07690">
    <property type="entry name" value="MFS_1"/>
    <property type="match status" value="1"/>
</dbReference>
<dbReference type="InterPro" id="IPR050375">
    <property type="entry name" value="MFS_TsgA-like"/>
</dbReference>
<feature type="transmembrane region" description="Helical" evidence="6">
    <location>
        <begin position="96"/>
        <end position="115"/>
    </location>
</feature>
<evidence type="ECO:0000313" key="9">
    <source>
        <dbReference type="Proteomes" id="UP000474175"/>
    </source>
</evidence>
<dbReference type="GO" id="GO:0005886">
    <property type="term" value="C:plasma membrane"/>
    <property type="evidence" value="ECO:0007669"/>
    <property type="project" value="UniProtKB-SubCell"/>
</dbReference>
<keyword evidence="2" id="KW-1003">Cell membrane</keyword>
<dbReference type="SUPFAM" id="SSF103473">
    <property type="entry name" value="MFS general substrate transporter"/>
    <property type="match status" value="1"/>
</dbReference>
<feature type="transmembrane region" description="Helical" evidence="6">
    <location>
        <begin position="127"/>
        <end position="152"/>
    </location>
</feature>
<evidence type="ECO:0000256" key="6">
    <source>
        <dbReference type="SAM" id="Phobius"/>
    </source>
</evidence>
<evidence type="ECO:0000256" key="2">
    <source>
        <dbReference type="ARBA" id="ARBA00022475"/>
    </source>
</evidence>
<dbReference type="RefSeq" id="WP_163955406.1">
    <property type="nucleotide sequence ID" value="NZ_JAAFZH010000028.1"/>
</dbReference>
<feature type="domain" description="Major facilitator superfamily (MFS) profile" evidence="7">
    <location>
        <begin position="7"/>
        <end position="401"/>
    </location>
</feature>